<feature type="compositionally biased region" description="Pro residues" evidence="1">
    <location>
        <begin position="385"/>
        <end position="396"/>
    </location>
</feature>
<gene>
    <name evidence="2" type="ORF">E8A74_42275</name>
</gene>
<comment type="caution">
    <text evidence="2">The sequence shown here is derived from an EMBL/GenBank/DDBJ whole genome shotgun (WGS) entry which is preliminary data.</text>
</comment>
<dbReference type="Proteomes" id="UP000309215">
    <property type="component" value="Unassembled WGS sequence"/>
</dbReference>
<keyword evidence="3" id="KW-1185">Reference proteome</keyword>
<evidence type="ECO:0008006" key="4">
    <source>
        <dbReference type="Google" id="ProtNLM"/>
    </source>
</evidence>
<organism evidence="2 3">
    <name type="scientific">Polyangium fumosum</name>
    <dbReference type="NCBI Taxonomy" id="889272"/>
    <lineage>
        <taxon>Bacteria</taxon>
        <taxon>Pseudomonadati</taxon>
        <taxon>Myxococcota</taxon>
        <taxon>Polyangia</taxon>
        <taxon>Polyangiales</taxon>
        <taxon>Polyangiaceae</taxon>
        <taxon>Polyangium</taxon>
    </lineage>
</organism>
<reference evidence="2 3" key="1">
    <citation type="submission" date="2019-04" db="EMBL/GenBank/DDBJ databases">
        <authorList>
            <person name="Li Y."/>
            <person name="Wang J."/>
        </authorList>
    </citation>
    <scope>NUCLEOTIDE SEQUENCE [LARGE SCALE GENOMIC DNA]</scope>
    <source>
        <strain evidence="2 3">DSM 14668</strain>
    </source>
</reference>
<name>A0A4U1IUP9_9BACT</name>
<dbReference type="Gene3D" id="1.25.40.10">
    <property type="entry name" value="Tetratricopeptide repeat domain"/>
    <property type="match status" value="1"/>
</dbReference>
<dbReference type="RefSeq" id="WP_136934822.1">
    <property type="nucleotide sequence ID" value="NZ_SSMQ01000073.1"/>
</dbReference>
<accession>A0A4U1IUP9</accession>
<feature type="region of interest" description="Disordered" evidence="1">
    <location>
        <begin position="373"/>
        <end position="396"/>
    </location>
</feature>
<evidence type="ECO:0000256" key="1">
    <source>
        <dbReference type="SAM" id="MobiDB-lite"/>
    </source>
</evidence>
<evidence type="ECO:0000313" key="2">
    <source>
        <dbReference type="EMBL" id="TKC98158.1"/>
    </source>
</evidence>
<protein>
    <recommendedName>
        <fullName evidence="4">Tetratricopeptide repeat protein</fullName>
    </recommendedName>
</protein>
<proteinExistence type="predicted"/>
<dbReference type="AlphaFoldDB" id="A0A4U1IUP9"/>
<dbReference type="InterPro" id="IPR011990">
    <property type="entry name" value="TPR-like_helical_dom_sf"/>
</dbReference>
<evidence type="ECO:0000313" key="3">
    <source>
        <dbReference type="Proteomes" id="UP000309215"/>
    </source>
</evidence>
<dbReference type="OrthoDB" id="5509396at2"/>
<sequence length="396" mass="43831">MDPRDAWLPPDTIAEHGRVRRPPLRAWASNLIDRMNALEPGNAGFLCIEECSNNTGLIEVYRGRTGAAAEVCARQLDWAGRLVRQRGVMAAGERLLQPWINLGRLRRIAGDHEAALAHFALVVETLSGRPVRLGKVEIDAASWQALVQHRSLSDLLRNVYVVDSVKTYFVARDLGGALDFLRRARSLCGEQPFPLLDEVELLTLARLEKFEEAAVLLWSDAWNISGFHKLLRVTYRVGLHAASGELSRCQRLIEDLAVRVPRMRGLAAPDDPCILRYLYYLGGLASRLGLDMRAAQIFRLGLGAAEHVDDVPCRLAFLDALIDTAVEDSVELAAARDALLRDCLYVPILKARGLPVDPAALADPVFDELHDKLRNATEDREDVPSPEPSPGAIPVR</sequence>
<dbReference type="EMBL" id="SSMQ01000073">
    <property type="protein sequence ID" value="TKC98158.1"/>
    <property type="molecule type" value="Genomic_DNA"/>
</dbReference>